<dbReference type="EMBL" id="CM042020">
    <property type="protein sequence ID" value="KAI3822355.1"/>
    <property type="molecule type" value="Genomic_DNA"/>
</dbReference>
<accession>A0ACB9JQU8</accession>
<evidence type="ECO:0000313" key="1">
    <source>
        <dbReference type="EMBL" id="KAI3822355.1"/>
    </source>
</evidence>
<name>A0ACB9JQU8_9ASTR</name>
<sequence>MEEAEAIPITKDNQEVAVSYLSKNGGCSQRIDTIQAYLTQASQGFVIYELNRFDYHYLHLEIWMKHMPIFVNDHIKGELQFLSFEQVNAKYQVDKHKPLNEMPPFDTLIFRRIHNNSKGDVENREIDSRGKLPLLYEEDGSGNKSKSPGGLFPFSTENHQVEHEPLKNFNNLDALFLDTTPPFRSYEHKMQELADIESQYSELIKPHSESHEASGPKISTDVVIRLGGERFIQSCSSTSLNDVLIPSHPYSSSFSGLSDQDIKDVQLVENLLLSAEKVTQQQFERSIKLLDWCDVLSSSSGNAIQRLVYYFSKALREKVDKETGRVSFTGLGKKPADDIAVRVMSPNQTALMIYEKSPLYQASHFSGVQALVDGVSGSKKVHVIDLSIRQGVQCTILMQALVSQPNCPIEHLKITAVVTNSRQIMKQTGDWLKSFAESINLSFSFNTVVVEDMLDFNKDLLELDPDEALGVYSSYGLWSMIAHQDRLESLMKVIKSCDPRVMVVCEVAANLNSPNFVNRFIEGLFYYGALFDALEECMDREDENRSITELMYMGTGIKTIVASEGAERVIRHVSIDVWRKFFARFGMKEIELSMSSLYQANLVAEKFSCGSSCTFDRDGNSLVIGWKGTPIQSLSAWKFS</sequence>
<reference evidence="1 2" key="2">
    <citation type="journal article" date="2022" name="Mol. Ecol. Resour.">
        <title>The genomes of chicory, endive, great burdock and yacon provide insights into Asteraceae paleo-polyploidization history and plant inulin production.</title>
        <authorList>
            <person name="Fan W."/>
            <person name="Wang S."/>
            <person name="Wang H."/>
            <person name="Wang A."/>
            <person name="Jiang F."/>
            <person name="Liu H."/>
            <person name="Zhao H."/>
            <person name="Xu D."/>
            <person name="Zhang Y."/>
        </authorList>
    </citation>
    <scope>NUCLEOTIDE SEQUENCE [LARGE SCALE GENOMIC DNA]</scope>
    <source>
        <strain evidence="2">cv. Yunnan</strain>
        <tissue evidence="1">Leaves</tissue>
    </source>
</reference>
<gene>
    <name evidence="1" type="ORF">L1987_09944</name>
</gene>
<keyword evidence="2" id="KW-1185">Reference proteome</keyword>
<proteinExistence type="predicted"/>
<reference evidence="2" key="1">
    <citation type="journal article" date="2022" name="Mol. Ecol. Resour.">
        <title>The genomes of chicory, endive, great burdock and yacon provide insights into Asteraceae palaeo-polyploidization history and plant inulin production.</title>
        <authorList>
            <person name="Fan W."/>
            <person name="Wang S."/>
            <person name="Wang H."/>
            <person name="Wang A."/>
            <person name="Jiang F."/>
            <person name="Liu H."/>
            <person name="Zhao H."/>
            <person name="Xu D."/>
            <person name="Zhang Y."/>
        </authorList>
    </citation>
    <scope>NUCLEOTIDE SEQUENCE [LARGE SCALE GENOMIC DNA]</scope>
    <source>
        <strain evidence="2">cv. Yunnan</strain>
    </source>
</reference>
<evidence type="ECO:0000313" key="2">
    <source>
        <dbReference type="Proteomes" id="UP001056120"/>
    </source>
</evidence>
<comment type="caution">
    <text evidence="1">The sequence shown here is derived from an EMBL/GenBank/DDBJ whole genome shotgun (WGS) entry which is preliminary data.</text>
</comment>
<protein>
    <submittedName>
        <fullName evidence="1">Uncharacterized protein</fullName>
    </submittedName>
</protein>
<organism evidence="1 2">
    <name type="scientific">Smallanthus sonchifolius</name>
    <dbReference type="NCBI Taxonomy" id="185202"/>
    <lineage>
        <taxon>Eukaryota</taxon>
        <taxon>Viridiplantae</taxon>
        <taxon>Streptophyta</taxon>
        <taxon>Embryophyta</taxon>
        <taxon>Tracheophyta</taxon>
        <taxon>Spermatophyta</taxon>
        <taxon>Magnoliopsida</taxon>
        <taxon>eudicotyledons</taxon>
        <taxon>Gunneridae</taxon>
        <taxon>Pentapetalae</taxon>
        <taxon>asterids</taxon>
        <taxon>campanulids</taxon>
        <taxon>Asterales</taxon>
        <taxon>Asteraceae</taxon>
        <taxon>Asteroideae</taxon>
        <taxon>Heliantheae alliance</taxon>
        <taxon>Millerieae</taxon>
        <taxon>Smallanthus</taxon>
    </lineage>
</organism>
<dbReference type="Proteomes" id="UP001056120">
    <property type="component" value="Linkage Group LG03"/>
</dbReference>